<feature type="compositionally biased region" description="Polar residues" evidence="2">
    <location>
        <begin position="516"/>
        <end position="526"/>
    </location>
</feature>
<evidence type="ECO:0000313" key="5">
    <source>
        <dbReference type="Proteomes" id="UP000023152"/>
    </source>
</evidence>
<keyword evidence="5" id="KW-1185">Reference proteome</keyword>
<dbReference type="PANTHER" id="PTHR21621">
    <property type="entry name" value="RIBOSOMAL PROTEIN S6 MODIFICATION PROTEIN"/>
    <property type="match status" value="1"/>
</dbReference>
<dbReference type="GO" id="GO:0046872">
    <property type="term" value="F:metal ion binding"/>
    <property type="evidence" value="ECO:0007669"/>
    <property type="project" value="InterPro"/>
</dbReference>
<evidence type="ECO:0000313" key="4">
    <source>
        <dbReference type="EMBL" id="ETO14048.1"/>
    </source>
</evidence>
<dbReference type="GO" id="GO:0016879">
    <property type="term" value="F:ligase activity, forming carbon-nitrogen bonds"/>
    <property type="evidence" value="ECO:0007669"/>
    <property type="project" value="TreeGrafter"/>
</dbReference>
<comment type="caution">
    <text evidence="4">The sequence shown here is derived from an EMBL/GenBank/DDBJ whole genome shotgun (WGS) entry which is preliminary data.</text>
</comment>
<dbReference type="Gene3D" id="3.40.50.20">
    <property type="match status" value="1"/>
</dbReference>
<feature type="compositionally biased region" description="Low complexity" evidence="2">
    <location>
        <begin position="527"/>
        <end position="549"/>
    </location>
</feature>
<keyword evidence="4" id="KW-0436">Ligase</keyword>
<feature type="region of interest" description="Disordered" evidence="2">
    <location>
        <begin position="37"/>
        <end position="59"/>
    </location>
</feature>
<dbReference type="Pfam" id="PF08443">
    <property type="entry name" value="RimK"/>
    <property type="match status" value="1"/>
</dbReference>
<dbReference type="GO" id="GO:0005524">
    <property type="term" value="F:ATP binding"/>
    <property type="evidence" value="ECO:0007669"/>
    <property type="project" value="UniProtKB-UniRule"/>
</dbReference>
<sequence>MRFSSPTFKRFFNKWRSSPYLSVISLTVGTGLVAQNSGNEQKAKKEEIKSEEQSASNEGAKLNKNVYNQHEFSWRGVHGKEENDSPYLSISPELATSAHDESNNVVWVITNTGNDLKKPMRVINYRLQAICEALKEKGFEPKLLSALDVEIMIANNQLGATGTRESRLEQTQIKATRFAKDKARANEKRDTIYRNAKKDYSETGVATTVDTDRDVKLPRFVIARTGSSSEFREYSLFQFLESLGVPVCNSSISIAYAANKMLTYILLAENHVPVPNTFCLDFELFFFFFLIVPKFFQIDTLKKKKDHSAHSKSPKNEKLTADDLLQKHNTKLPMVLKLQVIAYSNHPFYFRTYLNSSCGRGVFLARDKQELEQLLRICEYLQPNSEVILQECMNESFGMDVRVWVVGDKVVGAVRRINNNPDFRSNVAAGGKANSVQLDDDMKQLAIRATHVLGLDFAGVDLLLDHRDPVTGKCSWRVGEVNSSPGWDESAEDMGLQMPTAIIDHICSRYDIKVKPQSQSKPADTTNPSSNAAPPTKSTTPSKSTNKSK</sequence>
<reference evidence="4 5" key="1">
    <citation type="journal article" date="2013" name="Curr. Biol.">
        <title>The Genome of the Foraminiferan Reticulomyxa filosa.</title>
        <authorList>
            <person name="Glockner G."/>
            <person name="Hulsmann N."/>
            <person name="Schleicher M."/>
            <person name="Noegel A.A."/>
            <person name="Eichinger L."/>
            <person name="Gallinger C."/>
            <person name="Pawlowski J."/>
            <person name="Sierra R."/>
            <person name="Euteneuer U."/>
            <person name="Pillet L."/>
            <person name="Moustafa A."/>
            <person name="Platzer M."/>
            <person name="Groth M."/>
            <person name="Szafranski K."/>
            <person name="Schliwa M."/>
        </authorList>
    </citation>
    <scope>NUCLEOTIDE SEQUENCE [LARGE SCALE GENOMIC DNA]</scope>
</reference>
<proteinExistence type="predicted"/>
<organism evidence="4 5">
    <name type="scientific">Reticulomyxa filosa</name>
    <dbReference type="NCBI Taxonomy" id="46433"/>
    <lineage>
        <taxon>Eukaryota</taxon>
        <taxon>Sar</taxon>
        <taxon>Rhizaria</taxon>
        <taxon>Retaria</taxon>
        <taxon>Foraminifera</taxon>
        <taxon>Monothalamids</taxon>
        <taxon>Reticulomyxidae</taxon>
        <taxon>Reticulomyxa</taxon>
    </lineage>
</organism>
<dbReference type="OrthoDB" id="10265738at2759"/>
<gene>
    <name evidence="4" type="ORF">RFI_23320</name>
</gene>
<dbReference type="Proteomes" id="UP000023152">
    <property type="component" value="Unassembled WGS sequence"/>
</dbReference>
<keyword evidence="1" id="KW-0547">Nucleotide-binding</keyword>
<dbReference type="AlphaFoldDB" id="X6MJ53"/>
<evidence type="ECO:0000256" key="1">
    <source>
        <dbReference type="PROSITE-ProRule" id="PRU00409"/>
    </source>
</evidence>
<dbReference type="InterPro" id="IPR011761">
    <property type="entry name" value="ATP-grasp"/>
</dbReference>
<evidence type="ECO:0000259" key="3">
    <source>
        <dbReference type="PROSITE" id="PS50975"/>
    </source>
</evidence>
<dbReference type="Gene3D" id="3.30.470.20">
    <property type="entry name" value="ATP-grasp fold, B domain"/>
    <property type="match status" value="1"/>
</dbReference>
<dbReference type="SUPFAM" id="SSF56059">
    <property type="entry name" value="Glutathione synthetase ATP-binding domain-like"/>
    <property type="match status" value="1"/>
</dbReference>
<feature type="region of interest" description="Disordered" evidence="2">
    <location>
        <begin position="513"/>
        <end position="549"/>
    </location>
</feature>
<dbReference type="InterPro" id="IPR013651">
    <property type="entry name" value="ATP-grasp_RimK-type"/>
</dbReference>
<feature type="compositionally biased region" description="Basic and acidic residues" evidence="2">
    <location>
        <begin position="41"/>
        <end position="52"/>
    </location>
</feature>
<dbReference type="PROSITE" id="PS50975">
    <property type="entry name" value="ATP_GRASP"/>
    <property type="match status" value="1"/>
</dbReference>
<protein>
    <submittedName>
        <fullName evidence="4">Alpha-L-glutamate ligase</fullName>
    </submittedName>
</protein>
<dbReference type="GO" id="GO:0005737">
    <property type="term" value="C:cytoplasm"/>
    <property type="evidence" value="ECO:0007669"/>
    <property type="project" value="TreeGrafter"/>
</dbReference>
<name>X6MJ53_RETFI</name>
<accession>X6MJ53</accession>
<evidence type="ECO:0000256" key="2">
    <source>
        <dbReference type="SAM" id="MobiDB-lite"/>
    </source>
</evidence>
<feature type="domain" description="ATP-grasp" evidence="3">
    <location>
        <begin position="303"/>
        <end position="507"/>
    </location>
</feature>
<keyword evidence="1" id="KW-0067">ATP-binding</keyword>
<dbReference type="PANTHER" id="PTHR21621:SF2">
    <property type="entry name" value="COENZYME GAMMA-F420-2:ALPHA-L-GLUTAMATE LIGASE"/>
    <property type="match status" value="1"/>
</dbReference>
<dbReference type="EMBL" id="ASPP01020246">
    <property type="protein sequence ID" value="ETO14048.1"/>
    <property type="molecule type" value="Genomic_DNA"/>
</dbReference>